<dbReference type="Gene3D" id="2.60.40.780">
    <property type="entry name" value="von Hippel-Lindau disease tumour suppressor, beta domain"/>
    <property type="match status" value="1"/>
</dbReference>
<proteinExistence type="inferred from homology"/>
<dbReference type="AlphaFoldDB" id="A0AAW1P283"/>
<protein>
    <recommendedName>
        <fullName evidence="4">BFN domain-containing protein</fullName>
    </recommendedName>
</protein>
<dbReference type="PANTHER" id="PTHR15160:SF1">
    <property type="entry name" value="VON HIPPEL-LINDAU DISEASE TUMOR SUPPRESSOR"/>
    <property type="match status" value="1"/>
</dbReference>
<evidence type="ECO:0000256" key="2">
    <source>
        <dbReference type="ARBA" id="ARBA00025428"/>
    </source>
</evidence>
<comment type="function">
    <text evidence="2">Bifunctional nuclease with both RNase and DNase activities. Involved in basal defense response. Participates in abscisic acid-derived callose deposition following infection by a necrotrophic pathogen.</text>
</comment>
<organism evidence="5 6">
    <name type="scientific">Symbiochloris irregularis</name>
    <dbReference type="NCBI Taxonomy" id="706552"/>
    <lineage>
        <taxon>Eukaryota</taxon>
        <taxon>Viridiplantae</taxon>
        <taxon>Chlorophyta</taxon>
        <taxon>core chlorophytes</taxon>
        <taxon>Trebouxiophyceae</taxon>
        <taxon>Trebouxiales</taxon>
        <taxon>Trebouxiaceae</taxon>
        <taxon>Symbiochloris</taxon>
    </lineage>
</organism>
<dbReference type="InterPro" id="IPR003729">
    <property type="entry name" value="Bi_nuclease_dom"/>
</dbReference>
<accession>A0AAW1P283</accession>
<dbReference type="EMBL" id="JALJOQ010000059">
    <property type="protein sequence ID" value="KAK9803432.1"/>
    <property type="molecule type" value="Genomic_DNA"/>
</dbReference>
<feature type="region of interest" description="Disordered" evidence="3">
    <location>
        <begin position="223"/>
        <end position="257"/>
    </location>
</feature>
<dbReference type="Proteomes" id="UP001465755">
    <property type="component" value="Unassembled WGS sequence"/>
</dbReference>
<reference evidence="5 6" key="1">
    <citation type="journal article" date="2024" name="Nat. Commun.">
        <title>Phylogenomics reveals the evolutionary origins of lichenization in chlorophyte algae.</title>
        <authorList>
            <person name="Puginier C."/>
            <person name="Libourel C."/>
            <person name="Otte J."/>
            <person name="Skaloud P."/>
            <person name="Haon M."/>
            <person name="Grisel S."/>
            <person name="Petersen M."/>
            <person name="Berrin J.G."/>
            <person name="Delaux P.M."/>
            <person name="Dal Grande F."/>
            <person name="Keller J."/>
        </authorList>
    </citation>
    <scope>NUCLEOTIDE SEQUENCE [LARGE SCALE GENOMIC DNA]</scope>
    <source>
        <strain evidence="5 6">SAG 2036</strain>
    </source>
</reference>
<dbReference type="SUPFAM" id="SSF49468">
    <property type="entry name" value="VHL"/>
    <property type="match status" value="1"/>
</dbReference>
<dbReference type="GO" id="GO:0005634">
    <property type="term" value="C:nucleus"/>
    <property type="evidence" value="ECO:0007669"/>
    <property type="project" value="TreeGrafter"/>
</dbReference>
<keyword evidence="6" id="KW-1185">Reference proteome</keyword>
<dbReference type="Gene3D" id="3.10.690.10">
    <property type="entry name" value="Bifunctional nuclease domain"/>
    <property type="match status" value="1"/>
</dbReference>
<comment type="similarity">
    <text evidence="1">Belongs to the bifunctional nuclease family.</text>
</comment>
<evidence type="ECO:0000256" key="1">
    <source>
        <dbReference type="ARBA" id="ARBA00009095"/>
    </source>
</evidence>
<dbReference type="InterPro" id="IPR037140">
    <property type="entry name" value="VHL_beta_dom_sf"/>
</dbReference>
<feature type="compositionally biased region" description="Basic and acidic residues" evidence="3">
    <location>
        <begin position="241"/>
        <end position="257"/>
    </location>
</feature>
<dbReference type="PANTHER" id="PTHR15160">
    <property type="entry name" value="VON HIPPEL-LINDAU PROTEIN"/>
    <property type="match status" value="1"/>
</dbReference>
<dbReference type="GO" id="GO:0016567">
    <property type="term" value="P:protein ubiquitination"/>
    <property type="evidence" value="ECO:0007669"/>
    <property type="project" value="TreeGrafter"/>
</dbReference>
<feature type="domain" description="BFN" evidence="4">
    <location>
        <begin position="90"/>
        <end position="224"/>
    </location>
</feature>
<dbReference type="InterPro" id="IPR036104">
    <property type="entry name" value="BFN_sf"/>
</dbReference>
<sequence>MLETTARIYWLNFDGDAEFFAALEPGDYFTVDTFESHPWRIIDASNGAVVQEYVAKAGEQQLTISEADTRDTAPPPPPEIEAGSFDGIGGHEADYAPAQLDAVTINMDGGMASLHVEGYPNSVVLFVGVAEAAALLYATGMEFRRPSTVGVWRRTLEAAGADVKRILVTRLVGHTYYARILLALPDGMEHSVDARPSDSLALALACSAPVFVSKQVAGNQAPAPLDELMQSPRRRQLGPELHSDYLESAEGKPGLDA</sequence>
<dbReference type="SUPFAM" id="SSF103256">
    <property type="entry name" value="Hypothetical protein TM0160"/>
    <property type="match status" value="1"/>
</dbReference>
<dbReference type="GO" id="GO:0004518">
    <property type="term" value="F:nuclease activity"/>
    <property type="evidence" value="ECO:0007669"/>
    <property type="project" value="InterPro"/>
</dbReference>
<evidence type="ECO:0000313" key="5">
    <source>
        <dbReference type="EMBL" id="KAK9803432.1"/>
    </source>
</evidence>
<evidence type="ECO:0000259" key="4">
    <source>
        <dbReference type="PROSITE" id="PS51658"/>
    </source>
</evidence>
<evidence type="ECO:0000256" key="3">
    <source>
        <dbReference type="SAM" id="MobiDB-lite"/>
    </source>
</evidence>
<gene>
    <name evidence="5" type="ORF">WJX73_000009</name>
</gene>
<dbReference type="Pfam" id="PF02577">
    <property type="entry name" value="BFN_dom"/>
    <property type="match status" value="1"/>
</dbReference>
<comment type="caution">
    <text evidence="5">The sequence shown here is derived from an EMBL/GenBank/DDBJ whole genome shotgun (WGS) entry which is preliminary data.</text>
</comment>
<dbReference type="InterPro" id="IPR036208">
    <property type="entry name" value="VHL_sf"/>
</dbReference>
<name>A0AAW1P283_9CHLO</name>
<dbReference type="GO" id="GO:0030891">
    <property type="term" value="C:VCB complex"/>
    <property type="evidence" value="ECO:0007669"/>
    <property type="project" value="TreeGrafter"/>
</dbReference>
<dbReference type="PROSITE" id="PS51658">
    <property type="entry name" value="BFN"/>
    <property type="match status" value="1"/>
</dbReference>
<evidence type="ECO:0000313" key="6">
    <source>
        <dbReference type="Proteomes" id="UP001465755"/>
    </source>
</evidence>